<feature type="domain" description="AMP-dependent synthetase/ligase" evidence="4">
    <location>
        <begin position="33"/>
        <end position="418"/>
    </location>
</feature>
<dbReference type="Pfam" id="PF13193">
    <property type="entry name" value="AMP-binding_C"/>
    <property type="match status" value="1"/>
</dbReference>
<evidence type="ECO:0000259" key="5">
    <source>
        <dbReference type="Pfam" id="PF13193"/>
    </source>
</evidence>
<feature type="domain" description="AMP-binding enzyme C-terminal" evidence="5">
    <location>
        <begin position="469"/>
        <end position="545"/>
    </location>
</feature>
<accession>A0A5K7Z8Y1</accession>
<dbReference type="Gene3D" id="3.30.300.30">
    <property type="match status" value="1"/>
</dbReference>
<keyword evidence="2 6" id="KW-0436">Ligase</keyword>
<dbReference type="InterPro" id="IPR025110">
    <property type="entry name" value="AMP-bd_C"/>
</dbReference>
<dbReference type="InterPro" id="IPR050237">
    <property type="entry name" value="ATP-dep_AMP-bd_enzyme"/>
</dbReference>
<dbReference type="AlphaFoldDB" id="A0A5K7Z8Y1"/>
<dbReference type="InterPro" id="IPR000873">
    <property type="entry name" value="AMP-dep_synth/lig_dom"/>
</dbReference>
<evidence type="ECO:0000259" key="4">
    <source>
        <dbReference type="Pfam" id="PF00501"/>
    </source>
</evidence>
<dbReference type="PRINTS" id="PR00154">
    <property type="entry name" value="AMPBINDING"/>
</dbReference>
<dbReference type="PROSITE" id="PS00455">
    <property type="entry name" value="AMP_BINDING"/>
    <property type="match status" value="1"/>
</dbReference>
<comment type="similarity">
    <text evidence="1">Belongs to the ATP-dependent AMP-binding enzyme family.</text>
</comment>
<dbReference type="Proteomes" id="UP000427769">
    <property type="component" value="Chromosome"/>
</dbReference>
<dbReference type="GO" id="GO:0016878">
    <property type="term" value="F:acid-thiol ligase activity"/>
    <property type="evidence" value="ECO:0007669"/>
    <property type="project" value="UniProtKB-ARBA"/>
</dbReference>
<evidence type="ECO:0000256" key="2">
    <source>
        <dbReference type="ARBA" id="ARBA00022598"/>
    </source>
</evidence>
<evidence type="ECO:0000256" key="3">
    <source>
        <dbReference type="SAM" id="Phobius"/>
    </source>
</evidence>
<keyword evidence="3" id="KW-0472">Membrane</keyword>
<dbReference type="InterPro" id="IPR042099">
    <property type="entry name" value="ANL_N_sf"/>
</dbReference>
<dbReference type="FunFam" id="3.30.300.30:FF:000008">
    <property type="entry name" value="2,3-dihydroxybenzoate-AMP ligase"/>
    <property type="match status" value="1"/>
</dbReference>
<proteinExistence type="inferred from homology"/>
<dbReference type="SUPFAM" id="SSF56801">
    <property type="entry name" value="Acetyl-CoA synthetase-like"/>
    <property type="match status" value="1"/>
</dbReference>
<dbReference type="Pfam" id="PF00501">
    <property type="entry name" value="AMP-binding"/>
    <property type="match status" value="1"/>
</dbReference>
<keyword evidence="3" id="KW-1133">Transmembrane helix</keyword>
<organism evidence="6 7">
    <name type="scientific">Desulfosarcina widdelii</name>
    <dbReference type="NCBI Taxonomy" id="947919"/>
    <lineage>
        <taxon>Bacteria</taxon>
        <taxon>Pseudomonadati</taxon>
        <taxon>Thermodesulfobacteriota</taxon>
        <taxon>Desulfobacteria</taxon>
        <taxon>Desulfobacterales</taxon>
        <taxon>Desulfosarcinaceae</taxon>
        <taxon>Desulfosarcina</taxon>
    </lineage>
</organism>
<feature type="transmembrane region" description="Helical" evidence="3">
    <location>
        <begin position="244"/>
        <end position="269"/>
    </location>
</feature>
<evidence type="ECO:0000313" key="7">
    <source>
        <dbReference type="Proteomes" id="UP000427769"/>
    </source>
</evidence>
<dbReference type="PANTHER" id="PTHR43767">
    <property type="entry name" value="LONG-CHAIN-FATTY-ACID--COA LIGASE"/>
    <property type="match status" value="1"/>
</dbReference>
<dbReference type="InterPro" id="IPR020845">
    <property type="entry name" value="AMP-binding_CS"/>
</dbReference>
<evidence type="ECO:0000256" key="1">
    <source>
        <dbReference type="ARBA" id="ARBA00006432"/>
    </source>
</evidence>
<gene>
    <name evidence="6" type="primary">lcfA_3</name>
    <name evidence="6" type="ORF">DSCW_58990</name>
</gene>
<dbReference type="InterPro" id="IPR045851">
    <property type="entry name" value="AMP-bd_C_sf"/>
</dbReference>
<dbReference type="Gene3D" id="3.40.50.12780">
    <property type="entry name" value="N-terminal domain of ligase-like"/>
    <property type="match status" value="1"/>
</dbReference>
<protein>
    <submittedName>
        <fullName evidence="6">Long-chain-fatty-acid--CoA ligase</fullName>
    </submittedName>
</protein>
<dbReference type="PANTHER" id="PTHR43767:SF1">
    <property type="entry name" value="NONRIBOSOMAL PEPTIDE SYNTHASE PES1 (EUROFUNG)-RELATED"/>
    <property type="match status" value="1"/>
</dbReference>
<name>A0A5K7Z8Y1_9BACT</name>
<dbReference type="EMBL" id="AP021875">
    <property type="protein sequence ID" value="BBO78482.1"/>
    <property type="molecule type" value="Genomic_DNA"/>
</dbReference>
<keyword evidence="3" id="KW-0812">Transmembrane</keyword>
<dbReference type="OrthoDB" id="9765680at2"/>
<reference evidence="6 7" key="1">
    <citation type="submission" date="2019-11" db="EMBL/GenBank/DDBJ databases">
        <title>Comparative genomics of hydrocarbon-degrading Desulfosarcina strains.</title>
        <authorList>
            <person name="Watanabe M."/>
            <person name="Kojima H."/>
            <person name="Fukui M."/>
        </authorList>
    </citation>
    <scope>NUCLEOTIDE SEQUENCE [LARGE SCALE GENOMIC DNA]</scope>
    <source>
        <strain evidence="6 7">PP31</strain>
    </source>
</reference>
<keyword evidence="7" id="KW-1185">Reference proteome</keyword>
<sequence length="554" mass="60776">MTAYYDDKPWLRTYPEWFSPDFTAHKESVLAKFDKAVEKNPDAPCIYYFDTVYSFSQVKKMASAFAAALAESGLGQGDRMLFVLQNVPQAVIGALAVWMRGGIVVPVNPMYTTKDLNHLLSDSGATGVFCEDTLYEKTVKAAAGQRPVITTSPLDLLGAGDSVPEQLQSAKKTLFDETSDFMALIEKFGDQTIELISPAPEDLAYLVYTSGTTGPPKGAMISHANIHHNCLVYESTARMDGTDVVLGIAPMFHITGIVAHLAIAFHMGIPMVLFNRFDALDVLRLIEKHRVTFTVASITVYIALLNHPKLKSFNISHFKKAYSGGAPVSPSTVEKFQEAMGLTIYNVYGLTESASPATIAPLGKNGPVDEESGALSVGLIIPGIEAWVVDVDNPETVLHPGEEGELVLRGPSIISGYWQKPEETANAIKDGRFHTGDVAKIDAEGWCYIVDRKKDLINVSGFKVWPRDVEDVLYQHPGVKEAAVVGVPDSYRGETVKAFVSLSDDFIGKTTPQELIAFCKERLAAYKYPRIVEIIDDVPKTTTGKMLRRELRDR</sequence>
<evidence type="ECO:0000313" key="6">
    <source>
        <dbReference type="EMBL" id="BBO78482.1"/>
    </source>
</evidence>
<dbReference type="InterPro" id="IPR020459">
    <property type="entry name" value="AMP-binding"/>
</dbReference>
<dbReference type="KEGG" id="dwd:DSCW_58990"/>